<dbReference type="OrthoDB" id="1427362at2"/>
<sequence length="236" mass="27686">MAFENGQNKYIEKYVTNHVESKQLLNQKKIFSFIKCEKDKASLLDQFIYTRILYKFLEGVQAEDSLLYAEVKIQIILYLSLIEYCCDYLITNQFQQAQSVRNTLKNASLKKISVNKDLMKQIAKSVDREENDFVISVKDNTKDTKSLNKIRFADKLDCIGAALTEMDNKRGYNKKKILRREEFRKKTLEEIKGLIYYRNNIHLSHELTNDRKATLADSKKAYKCVKKFSDIVNTFV</sequence>
<dbReference type="EMBL" id="UYIG01000001">
    <property type="protein sequence ID" value="VDG26746.1"/>
    <property type="molecule type" value="Genomic_DNA"/>
</dbReference>
<name>A0A660DUX7_9LACO</name>
<dbReference type="AlphaFoldDB" id="A0A660DUX7"/>
<gene>
    <name evidence="1" type="ORF">MUDAN_MDHGFNIF_00150</name>
</gene>
<dbReference type="Proteomes" id="UP000289996">
    <property type="component" value="Unassembled WGS sequence"/>
</dbReference>
<evidence type="ECO:0000313" key="1">
    <source>
        <dbReference type="EMBL" id="VDG26746.1"/>
    </source>
</evidence>
<reference evidence="1 2" key="1">
    <citation type="submission" date="2018-11" db="EMBL/GenBank/DDBJ databases">
        <authorList>
            <person name="Wuyts S."/>
        </authorList>
    </citation>
    <scope>NUCLEOTIDE SEQUENCE [LARGE SCALE GENOMIC DNA]</scope>
    <source>
        <strain evidence="1">Lactobacillus mudanjiangensis AMBF249</strain>
    </source>
</reference>
<evidence type="ECO:0000313" key="2">
    <source>
        <dbReference type="Proteomes" id="UP000289996"/>
    </source>
</evidence>
<organism evidence="1 2">
    <name type="scientific">Lactiplantibacillus mudanjiangensis</name>
    <dbReference type="NCBI Taxonomy" id="1296538"/>
    <lineage>
        <taxon>Bacteria</taxon>
        <taxon>Bacillati</taxon>
        <taxon>Bacillota</taxon>
        <taxon>Bacilli</taxon>
        <taxon>Lactobacillales</taxon>
        <taxon>Lactobacillaceae</taxon>
        <taxon>Lactiplantibacillus</taxon>
    </lineage>
</organism>
<accession>A0A660DUX7</accession>
<keyword evidence="2" id="KW-1185">Reference proteome</keyword>
<protein>
    <submittedName>
        <fullName evidence="1">Uncharacterized protein</fullName>
    </submittedName>
</protein>
<dbReference type="RefSeq" id="WP_130851157.1">
    <property type="nucleotide sequence ID" value="NZ_UYIG01000001.1"/>
</dbReference>
<proteinExistence type="predicted"/>